<protein>
    <submittedName>
        <fullName evidence="1">Uncharacterized protein</fullName>
    </submittedName>
</protein>
<dbReference type="Proteomes" id="UP000548326">
    <property type="component" value="Unassembled WGS sequence"/>
</dbReference>
<comment type="caution">
    <text evidence="1">The sequence shown here is derived from an EMBL/GenBank/DDBJ whole genome shotgun (WGS) entry which is preliminary data.</text>
</comment>
<evidence type="ECO:0000313" key="2">
    <source>
        <dbReference type="Proteomes" id="UP000548326"/>
    </source>
</evidence>
<organism evidence="1 2">
    <name type="scientific">Mucilaginibacter lappiensis</name>
    <dbReference type="NCBI Taxonomy" id="354630"/>
    <lineage>
        <taxon>Bacteria</taxon>
        <taxon>Pseudomonadati</taxon>
        <taxon>Bacteroidota</taxon>
        <taxon>Sphingobacteriia</taxon>
        <taxon>Sphingobacteriales</taxon>
        <taxon>Sphingobacteriaceae</taxon>
        <taxon>Mucilaginibacter</taxon>
    </lineage>
</organism>
<dbReference type="EMBL" id="JACHCA010000016">
    <property type="protein sequence ID" value="MBB6130644.1"/>
    <property type="molecule type" value="Genomic_DNA"/>
</dbReference>
<reference evidence="1 2" key="1">
    <citation type="submission" date="2020-08" db="EMBL/GenBank/DDBJ databases">
        <title>Genomic Encyclopedia of Type Strains, Phase IV (KMG-V): Genome sequencing to study the core and pangenomes of soil and plant-associated prokaryotes.</title>
        <authorList>
            <person name="Whitman W."/>
        </authorList>
    </citation>
    <scope>NUCLEOTIDE SEQUENCE [LARGE SCALE GENOMIC DNA]</scope>
    <source>
        <strain evidence="1 2">MP601</strain>
    </source>
</reference>
<dbReference type="AlphaFoldDB" id="A0A841JJI6"/>
<evidence type="ECO:0000313" key="1">
    <source>
        <dbReference type="EMBL" id="MBB6130644.1"/>
    </source>
</evidence>
<gene>
    <name evidence="1" type="ORF">HDF22_004787</name>
</gene>
<sequence length="31" mass="3798">MPVRYSSFKLIEKINYEKDFNYVHGLIHDKL</sequence>
<name>A0A841JJI6_9SPHI</name>
<proteinExistence type="predicted"/>
<accession>A0A841JJI6</accession>